<keyword evidence="1" id="KW-1133">Transmembrane helix</keyword>
<dbReference type="PANTHER" id="PTHR36784:SF1">
    <property type="entry name" value="HISTONE-LYSINE N-METHYLTRANSFERASE"/>
    <property type="match status" value="1"/>
</dbReference>
<evidence type="ECO:0000313" key="2">
    <source>
        <dbReference type="EMBL" id="QLG73267.1"/>
    </source>
</evidence>
<dbReference type="PANTHER" id="PTHR36784">
    <property type="entry name" value="HISTONE-LYSINE N-METHYLTRANSFERASE"/>
    <property type="match status" value="1"/>
</dbReference>
<dbReference type="GeneID" id="59237009"/>
<reference evidence="2 3" key="1">
    <citation type="submission" date="2020-07" db="EMBL/GenBank/DDBJ databases">
        <title>The yeast mating-type switching endonuclease HO is a domesticated member of an unorthodox homing genetic element family.</title>
        <authorList>
            <person name="Coughlan A.Y."/>
            <person name="Lombardi L."/>
            <person name="Braun-Galleani S."/>
            <person name="Martos A.R."/>
            <person name="Galeote V."/>
            <person name="Bigey F."/>
            <person name="Dequin S."/>
            <person name="Byrne K.P."/>
            <person name="Wolfe K.H."/>
        </authorList>
    </citation>
    <scope>NUCLEOTIDE SEQUENCE [LARGE SCALE GENOMIC DNA]</scope>
    <source>
        <strain evidence="2 3">NRRL Y-6702</strain>
    </source>
</reference>
<evidence type="ECO:0000256" key="1">
    <source>
        <dbReference type="SAM" id="Phobius"/>
    </source>
</evidence>
<keyword evidence="1" id="KW-0472">Membrane</keyword>
<dbReference type="OrthoDB" id="4074030at2759"/>
<feature type="transmembrane region" description="Helical" evidence="1">
    <location>
        <begin position="51"/>
        <end position="72"/>
    </location>
</feature>
<feature type="transmembrane region" description="Helical" evidence="1">
    <location>
        <begin position="118"/>
        <end position="137"/>
    </location>
</feature>
<dbReference type="KEGG" id="zmk:HG535_0E03510"/>
<dbReference type="EMBL" id="CP058608">
    <property type="protein sequence ID" value="QLG73267.1"/>
    <property type="molecule type" value="Genomic_DNA"/>
</dbReference>
<evidence type="ECO:0000313" key="3">
    <source>
        <dbReference type="Proteomes" id="UP000509704"/>
    </source>
</evidence>
<accession>A0A7H9B424</accession>
<dbReference type="RefSeq" id="XP_037144994.1">
    <property type="nucleotide sequence ID" value="XM_037289099.1"/>
</dbReference>
<dbReference type="AlphaFoldDB" id="A0A7H9B424"/>
<feature type="transmembrane region" description="Helical" evidence="1">
    <location>
        <begin position="143"/>
        <end position="160"/>
    </location>
</feature>
<feature type="transmembrane region" description="Helical" evidence="1">
    <location>
        <begin position="78"/>
        <end position="97"/>
    </location>
</feature>
<sequence length="184" mass="21528">MSRLRKFDRNILWNGASDTDDNQLMGPLDTEEQEELIQKFELSNTARNKGYVNILSLCYMMCSGVFLILASNKSGKEKVMFALCTQALICSMINVRYELRNDFIIFRKIKVHIENSTLQRTNVILIVLIEWIGLAHFEDHTMIKIFVQLPLILFVTAILIKNWSRDMADQLNQLRKMKYKYKNA</sequence>
<proteinExistence type="predicted"/>
<keyword evidence="1" id="KW-0812">Transmembrane</keyword>
<name>A0A7H9B424_ZYGMR</name>
<protein>
    <submittedName>
        <fullName evidence="2">Uncharacterized protein</fullName>
    </submittedName>
</protein>
<dbReference type="Proteomes" id="UP000509704">
    <property type="component" value="Chromosome 5"/>
</dbReference>
<keyword evidence="3" id="KW-1185">Reference proteome</keyword>
<organism evidence="2 3">
    <name type="scientific">Zygotorulaspora mrakii</name>
    <name type="common">Zygosaccharomyces mrakii</name>
    <dbReference type="NCBI Taxonomy" id="42260"/>
    <lineage>
        <taxon>Eukaryota</taxon>
        <taxon>Fungi</taxon>
        <taxon>Dikarya</taxon>
        <taxon>Ascomycota</taxon>
        <taxon>Saccharomycotina</taxon>
        <taxon>Saccharomycetes</taxon>
        <taxon>Saccharomycetales</taxon>
        <taxon>Saccharomycetaceae</taxon>
        <taxon>Zygotorulaspora</taxon>
    </lineage>
</organism>
<gene>
    <name evidence="2" type="ORF">HG535_0E03510</name>
</gene>